<evidence type="ECO:0000313" key="2">
    <source>
        <dbReference type="Proteomes" id="UP000198724"/>
    </source>
</evidence>
<dbReference type="OrthoDB" id="792423at2"/>
<dbReference type="PROSITE" id="PS51257">
    <property type="entry name" value="PROKAR_LIPOPROTEIN"/>
    <property type="match status" value="1"/>
</dbReference>
<proteinExistence type="predicted"/>
<organism evidence="1 2">
    <name type="scientific">Pontibacter chinhatensis</name>
    <dbReference type="NCBI Taxonomy" id="1436961"/>
    <lineage>
        <taxon>Bacteria</taxon>
        <taxon>Pseudomonadati</taxon>
        <taxon>Bacteroidota</taxon>
        <taxon>Cytophagia</taxon>
        <taxon>Cytophagales</taxon>
        <taxon>Hymenobacteraceae</taxon>
        <taxon>Pontibacter</taxon>
    </lineage>
</organism>
<dbReference type="Proteomes" id="UP000198724">
    <property type="component" value="Unassembled WGS sequence"/>
</dbReference>
<protein>
    <recommendedName>
        <fullName evidence="3">YD repeat-containing protein</fullName>
    </recommendedName>
</protein>
<evidence type="ECO:0008006" key="3">
    <source>
        <dbReference type="Google" id="ProtNLM"/>
    </source>
</evidence>
<dbReference type="EMBL" id="FOOT01000006">
    <property type="protein sequence ID" value="SFH13924.1"/>
    <property type="molecule type" value="Genomic_DNA"/>
</dbReference>
<dbReference type="RefSeq" id="WP_092104037.1">
    <property type="nucleotide sequence ID" value="NZ_FOOT01000006.1"/>
</dbReference>
<sequence length="277" mass="31391">MKTKWLFAFFALCLFTGCTDDDERPEPVEKTYLLHRKTSEISMADGSQKTIEWKYTYDEDNLLDRIDVLTTSGSEAKNLGTVLSYNNKGYLSQVLIETGRIWSTNYDSQNRPIEQVEKYREAMPLTYVNRFDPYGKLLVQELYAGNEAAANLISVTKLTYTKANEIMLRRTLASGEVAEEAKVVTDDKSRPLPMLLDQTFLAFQPSGVFVESLLTDHNVISYEDLAPGSADDNGNRSFTTNYIYNEAGYPIVSDRQFASGVVETSSYSYLVKEVKRD</sequence>
<accession>A0A1I2XK99</accession>
<name>A0A1I2XK99_9BACT</name>
<keyword evidence="2" id="KW-1185">Reference proteome</keyword>
<reference evidence="2" key="1">
    <citation type="submission" date="2016-10" db="EMBL/GenBank/DDBJ databases">
        <authorList>
            <person name="Varghese N."/>
            <person name="Submissions S."/>
        </authorList>
    </citation>
    <scope>NUCLEOTIDE SEQUENCE [LARGE SCALE GENOMIC DNA]</scope>
    <source>
        <strain evidence="2">LP51</strain>
    </source>
</reference>
<dbReference type="Gene3D" id="2.180.10.10">
    <property type="entry name" value="RHS repeat-associated core"/>
    <property type="match status" value="1"/>
</dbReference>
<gene>
    <name evidence="1" type="ORF">SAMN05421739_106104</name>
</gene>
<evidence type="ECO:0000313" key="1">
    <source>
        <dbReference type="EMBL" id="SFH13924.1"/>
    </source>
</evidence>
<dbReference type="AlphaFoldDB" id="A0A1I2XK99"/>